<feature type="transmembrane region" description="Helical" evidence="8">
    <location>
        <begin position="345"/>
        <end position="369"/>
    </location>
</feature>
<comment type="subcellular location">
    <subcellularLocation>
        <location evidence="1">Endoplasmic reticulum membrane</location>
        <topology evidence="1">Multi-pass membrane protein</topology>
    </subcellularLocation>
</comment>
<accession>A0ABN9BQ86</accession>
<name>A0ABN9BQ86_9NEOB</name>
<feature type="signal peptide" evidence="9">
    <location>
        <begin position="1"/>
        <end position="16"/>
    </location>
</feature>
<keyword evidence="9" id="KW-0732">Signal</keyword>
<keyword evidence="6 8" id="KW-0472">Membrane</keyword>
<dbReference type="EMBL" id="CATNWA010005247">
    <property type="protein sequence ID" value="CAI9549630.1"/>
    <property type="molecule type" value="Genomic_DNA"/>
</dbReference>
<dbReference type="PANTHER" id="PTHR13906">
    <property type="entry name" value="PORCUPINE"/>
    <property type="match status" value="1"/>
</dbReference>
<dbReference type="InterPro" id="IPR004299">
    <property type="entry name" value="MBOAT_fam"/>
</dbReference>
<evidence type="ECO:0000313" key="10">
    <source>
        <dbReference type="EMBL" id="CAI9549630.1"/>
    </source>
</evidence>
<keyword evidence="3 8" id="KW-0812">Transmembrane</keyword>
<evidence type="ECO:0000256" key="1">
    <source>
        <dbReference type="ARBA" id="ARBA00004477"/>
    </source>
</evidence>
<gene>
    <name evidence="10" type="ORF">SPARVUS_LOCUS3381605</name>
</gene>
<dbReference type="PANTHER" id="PTHR13906:SF3">
    <property type="entry name" value="GHRELIN O-ACYLTRANSFERASE"/>
    <property type="match status" value="1"/>
</dbReference>
<keyword evidence="4" id="KW-0256">Endoplasmic reticulum</keyword>
<evidence type="ECO:0000256" key="7">
    <source>
        <dbReference type="ARBA" id="ARBA00023315"/>
    </source>
</evidence>
<keyword evidence="11" id="KW-1185">Reference proteome</keyword>
<feature type="chain" id="PRO_5046065952" description="Ghrelin O-acyltransferase" evidence="9">
    <location>
        <begin position="17"/>
        <end position="375"/>
    </location>
</feature>
<evidence type="ECO:0000256" key="6">
    <source>
        <dbReference type="ARBA" id="ARBA00023136"/>
    </source>
</evidence>
<comment type="caution">
    <text evidence="10">The sequence shown here is derived from an EMBL/GenBank/DDBJ whole genome shotgun (WGS) entry which is preliminary data.</text>
</comment>
<evidence type="ECO:0000256" key="2">
    <source>
        <dbReference type="ARBA" id="ARBA00022679"/>
    </source>
</evidence>
<evidence type="ECO:0000256" key="9">
    <source>
        <dbReference type="SAM" id="SignalP"/>
    </source>
</evidence>
<dbReference type="Pfam" id="PF03062">
    <property type="entry name" value="MBOAT"/>
    <property type="match status" value="1"/>
</dbReference>
<feature type="transmembrane region" description="Helical" evidence="8">
    <location>
        <begin position="318"/>
        <end position="339"/>
    </location>
</feature>
<proteinExistence type="predicted"/>
<evidence type="ECO:0000313" key="11">
    <source>
        <dbReference type="Proteomes" id="UP001162483"/>
    </source>
</evidence>
<keyword evidence="2" id="KW-0808">Transferase</keyword>
<evidence type="ECO:0000256" key="3">
    <source>
        <dbReference type="ARBA" id="ARBA00022692"/>
    </source>
</evidence>
<feature type="transmembrane region" description="Helical" evidence="8">
    <location>
        <begin position="277"/>
        <end position="297"/>
    </location>
</feature>
<keyword evidence="7" id="KW-0012">Acyltransferase</keyword>
<evidence type="ECO:0000256" key="5">
    <source>
        <dbReference type="ARBA" id="ARBA00022989"/>
    </source>
</evidence>
<sequence length="375" mass="44136">MGIYAVLIFIPALCHAALFHIVSWESVHRWAFLLQMTWQTGCHLWLMYRQYYLEETMPVKLSIMISSLMLLTQKVTSLAMDLHEQKMTFTTNYFMKEKGFHTVWRYNILVILSYFMFFPALLGGPLCSFVKFQQQVGKASLCRNLKHAWTLTRGMTLFMLLQILRAVLLEKITFQCDLMNCRHLDCIYVMWSTALIFKMTYYSHWLLDEALFHTAGFSIELCSHVKVSDINIFTLETTNKISVFARTWNKSTAMWLRRLVFGNCRTRPVLCTFAFSAWWHGLYPGQIFGFLCWALMLEVDYRIHKNLDCDSKPWYIQYLFKTCTWLHTQLIIAYVMAAIESRTLASVLALCFSYNSFFPITYCISFIFLGKRKKG</sequence>
<organism evidence="10 11">
    <name type="scientific">Staurois parvus</name>
    <dbReference type="NCBI Taxonomy" id="386267"/>
    <lineage>
        <taxon>Eukaryota</taxon>
        <taxon>Metazoa</taxon>
        <taxon>Chordata</taxon>
        <taxon>Craniata</taxon>
        <taxon>Vertebrata</taxon>
        <taxon>Euteleostomi</taxon>
        <taxon>Amphibia</taxon>
        <taxon>Batrachia</taxon>
        <taxon>Anura</taxon>
        <taxon>Neobatrachia</taxon>
        <taxon>Ranoidea</taxon>
        <taxon>Ranidae</taxon>
        <taxon>Staurois</taxon>
    </lineage>
</organism>
<protein>
    <recommendedName>
        <fullName evidence="12">Ghrelin O-acyltransferase</fullName>
    </recommendedName>
</protein>
<evidence type="ECO:0000256" key="4">
    <source>
        <dbReference type="ARBA" id="ARBA00022824"/>
    </source>
</evidence>
<reference evidence="10" key="1">
    <citation type="submission" date="2023-05" db="EMBL/GenBank/DDBJ databases">
        <authorList>
            <person name="Stuckert A."/>
        </authorList>
    </citation>
    <scope>NUCLEOTIDE SEQUENCE</scope>
</reference>
<dbReference type="InterPro" id="IPR049941">
    <property type="entry name" value="LPLAT_7/PORCN-like"/>
</dbReference>
<feature type="transmembrane region" description="Helical" evidence="8">
    <location>
        <begin position="103"/>
        <end position="122"/>
    </location>
</feature>
<dbReference type="Proteomes" id="UP001162483">
    <property type="component" value="Unassembled WGS sequence"/>
</dbReference>
<keyword evidence="5 8" id="KW-1133">Transmembrane helix</keyword>
<evidence type="ECO:0000256" key="8">
    <source>
        <dbReference type="SAM" id="Phobius"/>
    </source>
</evidence>
<evidence type="ECO:0008006" key="12">
    <source>
        <dbReference type="Google" id="ProtNLM"/>
    </source>
</evidence>